<protein>
    <recommendedName>
        <fullName evidence="3">FAD/NAD(P)-binding domain-containing protein</fullName>
    </recommendedName>
</protein>
<dbReference type="AlphaFoldDB" id="A0A8H9HKQ6"/>
<comment type="caution">
    <text evidence="1">The sequence shown here is derived from an EMBL/GenBank/DDBJ whole genome shotgun (WGS) entry which is preliminary data.</text>
</comment>
<dbReference type="EMBL" id="BMUB01000004">
    <property type="protein sequence ID" value="GGU69901.1"/>
    <property type="molecule type" value="Genomic_DNA"/>
</dbReference>
<gene>
    <name evidence="1" type="ORF">GCM10010502_21570</name>
</gene>
<dbReference type="Proteomes" id="UP000610124">
    <property type="component" value="Unassembled WGS sequence"/>
</dbReference>
<reference evidence="1" key="1">
    <citation type="journal article" date="2014" name="Int. J. Syst. Evol. Microbiol.">
        <title>Complete genome sequence of Corynebacterium casei LMG S-19264T (=DSM 44701T), isolated from a smear-ripened cheese.</title>
        <authorList>
            <consortium name="US DOE Joint Genome Institute (JGI-PGF)"/>
            <person name="Walter F."/>
            <person name="Albersmeier A."/>
            <person name="Kalinowski J."/>
            <person name="Ruckert C."/>
        </authorList>
    </citation>
    <scope>NUCLEOTIDE SEQUENCE</scope>
    <source>
        <strain evidence="1">JCM 4434</strain>
    </source>
</reference>
<evidence type="ECO:0000313" key="2">
    <source>
        <dbReference type="Proteomes" id="UP000610124"/>
    </source>
</evidence>
<sequence length="49" mass="4971">MSTNSETGAEVREVVVIGSGPAGYTAALDAERYLVALGDMEARAAAVTV</sequence>
<dbReference type="GeneID" id="97485291"/>
<dbReference type="Gene3D" id="3.50.50.60">
    <property type="entry name" value="FAD/NAD(P)-binding domain"/>
    <property type="match status" value="1"/>
</dbReference>
<dbReference type="RefSeq" id="WP_157881880.1">
    <property type="nucleotide sequence ID" value="NZ_BMUB01000004.1"/>
</dbReference>
<dbReference type="InterPro" id="IPR036188">
    <property type="entry name" value="FAD/NAD-bd_sf"/>
</dbReference>
<accession>A0A8H9HKQ6</accession>
<proteinExistence type="predicted"/>
<evidence type="ECO:0008006" key="3">
    <source>
        <dbReference type="Google" id="ProtNLM"/>
    </source>
</evidence>
<evidence type="ECO:0000313" key="1">
    <source>
        <dbReference type="EMBL" id="GGU69901.1"/>
    </source>
</evidence>
<organism evidence="1 2">
    <name type="scientific">Kitasatospora aureofaciens</name>
    <name type="common">Streptomyces aureofaciens</name>
    <dbReference type="NCBI Taxonomy" id="1894"/>
    <lineage>
        <taxon>Bacteria</taxon>
        <taxon>Bacillati</taxon>
        <taxon>Actinomycetota</taxon>
        <taxon>Actinomycetes</taxon>
        <taxon>Kitasatosporales</taxon>
        <taxon>Streptomycetaceae</taxon>
        <taxon>Kitasatospora</taxon>
    </lineage>
</organism>
<name>A0A8H9HKQ6_KITAU</name>
<reference evidence="1" key="2">
    <citation type="submission" date="2020-09" db="EMBL/GenBank/DDBJ databases">
        <authorList>
            <person name="Sun Q."/>
            <person name="Ohkuma M."/>
        </authorList>
    </citation>
    <scope>NUCLEOTIDE SEQUENCE</scope>
    <source>
        <strain evidence="1">JCM 4434</strain>
    </source>
</reference>